<dbReference type="InterPro" id="IPR006076">
    <property type="entry name" value="FAD-dep_OxRdtase"/>
</dbReference>
<dbReference type="AlphaFoldDB" id="A0A225DH08"/>
<evidence type="ECO:0000313" key="3">
    <source>
        <dbReference type="EMBL" id="OWK40263.1"/>
    </source>
</evidence>
<evidence type="ECO:0000313" key="4">
    <source>
        <dbReference type="Proteomes" id="UP000214646"/>
    </source>
</evidence>
<dbReference type="EMBL" id="NIDE01000008">
    <property type="protein sequence ID" value="OWK40263.1"/>
    <property type="molecule type" value="Genomic_DNA"/>
</dbReference>
<dbReference type="Proteomes" id="UP000214646">
    <property type="component" value="Unassembled WGS sequence"/>
</dbReference>
<dbReference type="InterPro" id="IPR036188">
    <property type="entry name" value="FAD/NAD-bd_sf"/>
</dbReference>
<reference evidence="4" key="1">
    <citation type="submission" date="2017-06" db="EMBL/GenBank/DDBJ databases">
        <title>Genome analysis of Fimbriiglobus ruber SP5, the first member of the order Planctomycetales with confirmed chitinolytic capability.</title>
        <authorList>
            <person name="Ravin N.V."/>
            <person name="Rakitin A.L."/>
            <person name="Ivanova A.A."/>
            <person name="Beletsky A.V."/>
            <person name="Kulichevskaya I.S."/>
            <person name="Mardanov A.V."/>
            <person name="Dedysh S.N."/>
        </authorList>
    </citation>
    <scope>NUCLEOTIDE SEQUENCE [LARGE SCALE GENOMIC DNA]</scope>
    <source>
        <strain evidence="4">SP5</strain>
    </source>
</reference>
<dbReference type="OrthoDB" id="9794226at2"/>
<name>A0A225DH08_9BACT</name>
<sequence length="374" mass="39812">MGTTPDVLVIGGGIIGLTSAYYLARAGLAVEVVDRAEFGREASWAGAGIIPPGDPARAATPIDQMRAIGSTQFPELSAELREATGIDNGYVRCGGIEFLTPDDLYAVDLWRAEGIHFQQCEGAVAPRVRTPDGTVAYRLDDLAQVRNPRHLRALVAACQKVGVKLVPHTPVAAWERTDSRLHGVRTATGEVKRAGTYLVASGAWSECLLEPLGCRPGICPIRGQIVLFHPPAPLFTRVLMAGKRYLVPRPDGRVLAGSTEEPEAGFEKGNTPEAVHELTEFATGLVPGLKTADIETTWSGLRPGSPDGMPFVGTIPDYPNVLAAVGHARAGVQLSIGTALAIRDLVTGTPPMIPLEAFRPDRVPDPAVRPTFRS</sequence>
<dbReference type="SUPFAM" id="SSF51905">
    <property type="entry name" value="FAD/NAD(P)-binding domain"/>
    <property type="match status" value="1"/>
</dbReference>
<dbReference type="GO" id="GO:0005737">
    <property type="term" value="C:cytoplasm"/>
    <property type="evidence" value="ECO:0007669"/>
    <property type="project" value="TreeGrafter"/>
</dbReference>
<feature type="domain" description="FAD dependent oxidoreductase" evidence="2">
    <location>
        <begin position="6"/>
        <end position="344"/>
    </location>
</feature>
<evidence type="ECO:0000256" key="1">
    <source>
        <dbReference type="ARBA" id="ARBA00023002"/>
    </source>
</evidence>
<organism evidence="3 4">
    <name type="scientific">Fimbriiglobus ruber</name>
    <dbReference type="NCBI Taxonomy" id="1908690"/>
    <lineage>
        <taxon>Bacteria</taxon>
        <taxon>Pseudomonadati</taxon>
        <taxon>Planctomycetota</taxon>
        <taxon>Planctomycetia</taxon>
        <taxon>Gemmatales</taxon>
        <taxon>Gemmataceae</taxon>
        <taxon>Fimbriiglobus</taxon>
    </lineage>
</organism>
<keyword evidence="4" id="KW-1185">Reference proteome</keyword>
<dbReference type="GO" id="GO:0016491">
    <property type="term" value="F:oxidoreductase activity"/>
    <property type="evidence" value="ECO:0007669"/>
    <property type="project" value="UniProtKB-KW"/>
</dbReference>
<dbReference type="PANTHER" id="PTHR13847">
    <property type="entry name" value="SARCOSINE DEHYDROGENASE-RELATED"/>
    <property type="match status" value="1"/>
</dbReference>
<dbReference type="SUPFAM" id="SSF54373">
    <property type="entry name" value="FAD-linked reductases, C-terminal domain"/>
    <property type="match status" value="1"/>
</dbReference>
<protein>
    <submittedName>
        <fullName evidence="3">Glycine oxidase ThiO</fullName>
    </submittedName>
</protein>
<dbReference type="PANTHER" id="PTHR13847:SF289">
    <property type="entry name" value="GLYCINE OXIDASE"/>
    <property type="match status" value="1"/>
</dbReference>
<evidence type="ECO:0000259" key="2">
    <source>
        <dbReference type="Pfam" id="PF01266"/>
    </source>
</evidence>
<dbReference type="Gene3D" id="3.50.50.60">
    <property type="entry name" value="FAD/NAD(P)-binding domain"/>
    <property type="match status" value="1"/>
</dbReference>
<proteinExistence type="predicted"/>
<gene>
    <name evidence="3" type="ORF">FRUB_05182</name>
</gene>
<comment type="caution">
    <text evidence="3">The sequence shown here is derived from an EMBL/GenBank/DDBJ whole genome shotgun (WGS) entry which is preliminary data.</text>
</comment>
<keyword evidence="1" id="KW-0560">Oxidoreductase</keyword>
<accession>A0A225DH08</accession>
<dbReference type="Pfam" id="PF01266">
    <property type="entry name" value="DAO"/>
    <property type="match status" value="1"/>
</dbReference>
<dbReference type="RefSeq" id="WP_088256213.1">
    <property type="nucleotide sequence ID" value="NZ_NIDE01000008.1"/>
</dbReference>
<dbReference type="Gene3D" id="3.30.9.10">
    <property type="entry name" value="D-Amino Acid Oxidase, subunit A, domain 2"/>
    <property type="match status" value="1"/>
</dbReference>